<reference evidence="1 2" key="1">
    <citation type="submission" date="2020-08" db="EMBL/GenBank/DDBJ databases">
        <title>Genomic Encyclopedia of Type Strains, Phase IV (KMG-V): Genome sequencing to study the core and pangenomes of soil and plant-associated prokaryotes.</title>
        <authorList>
            <person name="Whitman W."/>
        </authorList>
    </citation>
    <scope>NUCLEOTIDE SEQUENCE [LARGE SCALE GENOMIC DNA]</scope>
    <source>
        <strain evidence="1 2">SEMIA 4087</strain>
    </source>
</reference>
<sequence>MFTWRMLVAQGKLTATASQEELSESDYLQNQVEELQRPLGKKTIEGEFSSWHKMLCYVKLDVTRINSAEGLPSNVLGRSCPPPLADAGLVDKIKPVNRRNAAIPLLRRSRHYAPKCPR</sequence>
<dbReference type="RefSeq" id="WP_051154558.1">
    <property type="nucleotide sequence ID" value="NZ_JACIFX010000019.1"/>
</dbReference>
<dbReference type="Proteomes" id="UP000551353">
    <property type="component" value="Unassembled WGS sequence"/>
</dbReference>
<evidence type="ECO:0000313" key="2">
    <source>
        <dbReference type="Proteomes" id="UP000551353"/>
    </source>
</evidence>
<dbReference type="EMBL" id="JACIFX010000019">
    <property type="protein sequence ID" value="MBB4232871.1"/>
    <property type="molecule type" value="Genomic_DNA"/>
</dbReference>
<gene>
    <name evidence="1" type="ORF">GGD56_006770</name>
</gene>
<protein>
    <recommendedName>
        <fullName evidence="3">Transposase</fullName>
    </recommendedName>
</protein>
<organism evidence="1 2">
    <name type="scientific">Rhizobium mongolense</name>
    <dbReference type="NCBI Taxonomy" id="57676"/>
    <lineage>
        <taxon>Bacteria</taxon>
        <taxon>Pseudomonadati</taxon>
        <taxon>Pseudomonadota</taxon>
        <taxon>Alphaproteobacteria</taxon>
        <taxon>Hyphomicrobiales</taxon>
        <taxon>Rhizobiaceae</taxon>
        <taxon>Rhizobium/Agrobacterium group</taxon>
        <taxon>Rhizobium</taxon>
    </lineage>
</organism>
<comment type="caution">
    <text evidence="1">The sequence shown here is derived from an EMBL/GenBank/DDBJ whole genome shotgun (WGS) entry which is preliminary data.</text>
</comment>
<evidence type="ECO:0008006" key="3">
    <source>
        <dbReference type="Google" id="ProtNLM"/>
    </source>
</evidence>
<proteinExistence type="predicted"/>
<accession>A0ABR6IY69</accession>
<name>A0ABR6IY69_9HYPH</name>
<evidence type="ECO:0000313" key="1">
    <source>
        <dbReference type="EMBL" id="MBB4232871.1"/>
    </source>
</evidence>
<keyword evidence="2" id="KW-1185">Reference proteome</keyword>